<dbReference type="Pfam" id="PF22113">
    <property type="entry name" value="Mtrc-MtrF_II-IV_dom"/>
    <property type="match status" value="2"/>
</dbReference>
<dbReference type="Gene3D" id="1.10.720.180">
    <property type="match status" value="2"/>
</dbReference>
<keyword evidence="1 3" id="KW-0732">Signal</keyword>
<dbReference type="PANTHER" id="PTHR35038">
    <property type="entry name" value="DISSIMILATORY SULFITE REDUCTASE SIRA"/>
    <property type="match status" value="1"/>
</dbReference>
<dbReference type="PANTHER" id="PTHR35038:SF6">
    <property type="entry name" value="SURFACE LOCALIZED DECAHEME CYTOCHROME C LIPOPROTEIN"/>
    <property type="match status" value="1"/>
</dbReference>
<dbReference type="PROSITE" id="PS51257">
    <property type="entry name" value="PROKAR_LIPOPROTEIN"/>
    <property type="match status" value="1"/>
</dbReference>
<feature type="chain" id="PRO_5020890491" evidence="3">
    <location>
        <begin position="27"/>
        <end position="670"/>
    </location>
</feature>
<dbReference type="InterPro" id="IPR054337">
    <property type="entry name" value="Mtrc-MtrF-like_dom_II/IV"/>
</dbReference>
<dbReference type="SUPFAM" id="SSF48695">
    <property type="entry name" value="Multiheme cytochromes"/>
    <property type="match status" value="1"/>
</dbReference>
<proteinExistence type="predicted"/>
<name>A0A4V5NWW4_9GAMM</name>
<feature type="domain" description="Outer membrane cytochrome MtrC/MtrF-like" evidence="5">
    <location>
        <begin position="498"/>
        <end position="661"/>
    </location>
</feature>
<reference evidence="6 7" key="1">
    <citation type="submission" date="2019-04" db="EMBL/GenBank/DDBJ databases">
        <authorList>
            <person name="Hwang J.C."/>
        </authorList>
    </citation>
    <scope>NUCLEOTIDE SEQUENCE [LARGE SCALE GENOMIC DNA]</scope>
    <source>
        <strain evidence="6 7">IMCC35002</strain>
    </source>
</reference>
<dbReference type="InterPro" id="IPR020014">
    <property type="entry name" value="Decahaem_cyt-c_OmcA/MtrC"/>
</dbReference>
<dbReference type="RefSeq" id="WP_136861746.1">
    <property type="nucleotide sequence ID" value="NZ_SWCJ01000001.1"/>
</dbReference>
<dbReference type="Gene3D" id="1.10.1130.10">
    <property type="entry name" value="Flavocytochrome C3, Chain A"/>
    <property type="match status" value="1"/>
</dbReference>
<dbReference type="Pfam" id="PF22111">
    <property type="entry name" value="MtrC-MtrF_N"/>
    <property type="match status" value="1"/>
</dbReference>
<dbReference type="GO" id="GO:0016491">
    <property type="term" value="F:oxidoreductase activity"/>
    <property type="evidence" value="ECO:0007669"/>
    <property type="project" value="TreeGrafter"/>
</dbReference>
<sequence length="670" mass="71054">MMMKQPKDWRLLATAVVVSSALSACGGSDGNSGDDGDPGRPGGEPAMEVNTLNLEVTNVNYTDGQPVVTVLATNEDDESIVGLQSLQVKQYQLYPQGSDEVAIGDSAKWESNGSQSQFVDQGNGYYTFTFADTTPNLNLTQRFNVVAGTSALPDGTAIPAQEISVDFNGDGAAPQYTKNVVSHEVCAQCHLEGELLTFGRHSAYTEVETCIACHSETKLTGKRTSFQHLVHAIHNSETSFVDKKDHLYSGEAAEALIGNDCRTCHVESAELAEWGNWNRVPTKETCTGCHNKGYDDNKFPIPSATHIAQKDNSECATCHTPEQISNIHTLSHEQTDAVIGQWGTDVEMAYNAGSDNVSISVTVLDEAGVALDPNAIVSNIERLELTTNVGPNFPIHGYGYNSFNAVERGELADNVTIVGNTIVAITNVDFGGEGTDADTAFTFAGLSVCSEGDKIISCEGVATDADGHTLDEHFTGMNANLAFTTKSGAEPSKRHTDSVSAKACAECHSDNFEIHKGTHHPGFVMGEQVDFGLDGCVSCHTPAGTYASTNLGAIEQKLHARHGSEAIIQDCAECHSSFNLGAFANKGAINTGVLDGGSPYNPADAAYGTPIAATCGSCHNYDAAIEHMTGGTFGNGKYNVEKSVAQDAVAAENCFICHAPSLENHKALNF</sequence>
<dbReference type="InterPro" id="IPR054334">
    <property type="entry name" value="MtrC-MtrF_dom_I"/>
</dbReference>
<dbReference type="InterPro" id="IPR051829">
    <property type="entry name" value="Multiheme_Cytochr_ET"/>
</dbReference>
<dbReference type="InterPro" id="IPR036280">
    <property type="entry name" value="Multihaem_cyt_sf"/>
</dbReference>
<evidence type="ECO:0000313" key="7">
    <source>
        <dbReference type="Proteomes" id="UP000305675"/>
    </source>
</evidence>
<evidence type="ECO:0000259" key="5">
    <source>
        <dbReference type="Pfam" id="PF22113"/>
    </source>
</evidence>
<evidence type="ECO:0000259" key="4">
    <source>
        <dbReference type="Pfam" id="PF22111"/>
    </source>
</evidence>
<accession>A0A4V5NWW4</accession>
<feature type="region of interest" description="Disordered" evidence="2">
    <location>
        <begin position="24"/>
        <end position="45"/>
    </location>
</feature>
<evidence type="ECO:0000256" key="3">
    <source>
        <dbReference type="SAM" id="SignalP"/>
    </source>
</evidence>
<feature type="domain" description="Decaheme cytochrome c component MtrC/MtrF" evidence="4">
    <location>
        <begin position="61"/>
        <end position="170"/>
    </location>
</feature>
<evidence type="ECO:0000256" key="2">
    <source>
        <dbReference type="SAM" id="MobiDB-lite"/>
    </source>
</evidence>
<feature type="signal peptide" evidence="3">
    <location>
        <begin position="1"/>
        <end position="26"/>
    </location>
</feature>
<dbReference type="AlphaFoldDB" id="A0A4V5NWW4"/>
<evidence type="ECO:0000313" key="6">
    <source>
        <dbReference type="EMBL" id="TKB58598.1"/>
    </source>
</evidence>
<dbReference type="OrthoDB" id="9146465at2"/>
<evidence type="ECO:0000256" key="1">
    <source>
        <dbReference type="ARBA" id="ARBA00022729"/>
    </source>
</evidence>
<protein>
    <submittedName>
        <fullName evidence="6">OmcA/MtrC family decaheme c-type cytochrome</fullName>
    </submittedName>
</protein>
<organism evidence="6 7">
    <name type="scientific">Ferrimonas aestuarii</name>
    <dbReference type="NCBI Taxonomy" id="2569539"/>
    <lineage>
        <taxon>Bacteria</taxon>
        <taxon>Pseudomonadati</taxon>
        <taxon>Pseudomonadota</taxon>
        <taxon>Gammaproteobacteria</taxon>
        <taxon>Alteromonadales</taxon>
        <taxon>Ferrimonadaceae</taxon>
        <taxon>Ferrimonas</taxon>
    </lineage>
</organism>
<dbReference type="Proteomes" id="UP000305675">
    <property type="component" value="Unassembled WGS sequence"/>
</dbReference>
<comment type="caution">
    <text evidence="6">The sequence shown here is derived from an EMBL/GenBank/DDBJ whole genome shotgun (WGS) entry which is preliminary data.</text>
</comment>
<feature type="domain" description="Outer membrane cytochrome MtrC/MtrF-like" evidence="5">
    <location>
        <begin position="178"/>
        <end position="328"/>
    </location>
</feature>
<dbReference type="CDD" id="cd08168">
    <property type="entry name" value="Cytochrom_C3"/>
    <property type="match status" value="1"/>
</dbReference>
<gene>
    <name evidence="6" type="ORF">FCL42_02285</name>
</gene>
<keyword evidence="7" id="KW-1185">Reference proteome</keyword>
<dbReference type="NCBIfam" id="TIGR03507">
    <property type="entry name" value="decahem_SO1788"/>
    <property type="match status" value="1"/>
</dbReference>
<dbReference type="EMBL" id="SWCJ01000001">
    <property type="protein sequence ID" value="TKB58598.1"/>
    <property type="molecule type" value="Genomic_DNA"/>
</dbReference>